<proteinExistence type="predicted"/>
<reference evidence="1 2" key="1">
    <citation type="submission" date="2016-09" db="EMBL/GenBank/DDBJ databases">
        <authorList>
            <person name="Capua I."/>
            <person name="De Benedictis P."/>
            <person name="Joannis T."/>
            <person name="Lombin L.H."/>
            <person name="Cattoli G."/>
        </authorList>
    </citation>
    <scope>NUCLEOTIDE SEQUENCE [LARGE SCALE GENOMIC DNA]</scope>
    <source>
        <strain evidence="1 2">GluBS11</strain>
    </source>
</reference>
<accession>A0A1D3TUN6</accession>
<evidence type="ECO:0000313" key="2">
    <source>
        <dbReference type="Proteomes" id="UP000199315"/>
    </source>
</evidence>
<dbReference type="AlphaFoldDB" id="A0A1D3TUN6"/>
<dbReference type="EMBL" id="FMKA01000013">
    <property type="protein sequence ID" value="SCP97774.1"/>
    <property type="molecule type" value="Genomic_DNA"/>
</dbReference>
<dbReference type="RefSeq" id="WP_091234214.1">
    <property type="nucleotide sequence ID" value="NZ_FMKA01000013.1"/>
</dbReference>
<keyword evidence="2" id="KW-1185">Reference proteome</keyword>
<dbReference type="Proteomes" id="UP000199315">
    <property type="component" value="Unassembled WGS sequence"/>
</dbReference>
<sequence>MSESKNQKKWDRDEVVVLVAEYFRTKNMIPKEIDDNYRRISSILRKRESEISGNTFSDVFRNYSGIRMQSGRIRCLDPESKYNGMIVTKIQKEIVDEFMQNPEKIYKEAKAIIAKYEHI</sequence>
<dbReference type="OrthoDB" id="1832727at2"/>
<name>A0A1D3TUN6_9FIRM</name>
<gene>
    <name evidence="1" type="ORF">SAMN05421730_101379</name>
</gene>
<evidence type="ECO:0000313" key="1">
    <source>
        <dbReference type="EMBL" id="SCP97774.1"/>
    </source>
</evidence>
<organism evidence="1 2">
    <name type="scientific">Anaerobium acetethylicum</name>
    <dbReference type="NCBI Taxonomy" id="1619234"/>
    <lineage>
        <taxon>Bacteria</taxon>
        <taxon>Bacillati</taxon>
        <taxon>Bacillota</taxon>
        <taxon>Clostridia</taxon>
        <taxon>Lachnospirales</taxon>
        <taxon>Lachnospiraceae</taxon>
        <taxon>Anaerobium</taxon>
    </lineage>
</organism>
<protein>
    <submittedName>
        <fullName evidence="1">Uncharacterized protein</fullName>
    </submittedName>
</protein>
<dbReference type="STRING" id="1619234.SAMN05421730_101379"/>